<reference evidence="8 9" key="1">
    <citation type="submission" date="2014-12" db="EMBL/GenBank/DDBJ databases">
        <title>Genome sequence of Methanobrevibacter arboriphilicus DH1, DSM1125.</title>
        <authorList>
            <person name="Poehlein A."/>
            <person name="Thauer R.K."/>
            <person name="Seedorf H."/>
            <person name="Daniel R."/>
        </authorList>
    </citation>
    <scope>NUCLEOTIDE SEQUENCE [LARGE SCALE GENOMIC DNA]</scope>
    <source>
        <strain evidence="8 9">DH1</strain>
    </source>
</reference>
<comment type="subcellular location">
    <subcellularLocation>
        <location evidence="1">Cell membrane</location>
        <topology evidence="1">Multi-pass membrane protein</topology>
    </subcellularLocation>
</comment>
<dbReference type="GO" id="GO:0005886">
    <property type="term" value="C:plasma membrane"/>
    <property type="evidence" value="ECO:0007669"/>
    <property type="project" value="UniProtKB-SubCell"/>
</dbReference>
<name>A0A1V6N197_METAZ</name>
<dbReference type="NCBIfam" id="TIGR00374">
    <property type="entry name" value="flippase-like domain"/>
    <property type="match status" value="1"/>
</dbReference>
<evidence type="ECO:0000256" key="5">
    <source>
        <dbReference type="ARBA" id="ARBA00022989"/>
    </source>
</evidence>
<keyword evidence="4 7" id="KW-0812">Transmembrane</keyword>
<evidence type="ECO:0000313" key="8">
    <source>
        <dbReference type="EMBL" id="OQD58468.1"/>
    </source>
</evidence>
<comment type="similarity">
    <text evidence="2">Belongs to the UPF0104 family.</text>
</comment>
<feature type="transmembrane region" description="Helical" evidence="7">
    <location>
        <begin position="196"/>
        <end position="217"/>
    </location>
</feature>
<sequence length="389" mass="43841">MSSKKSDEFFNINTPKIQKEKKELEEIERKEKENNENQDIYSIIRDNKKSIIISFIIVFGLIFTILILAGINDVINTLKRTNLWILALTIVIQIFVYLVWALRWKIILDKMDESPKYINVLGILMTSIFGNNITPGSIGGEPLRAYVLKEYNDTPFEVGLASTMADRVFEILPFLLMSILAVFALLSWYLDILSKIFLIILILATIFGFSFVIYAGINKSVSEKIALKILGWVHPLVERMTQKKYNLDKLKKKAIYYIDNFNSSFTMIVENRLFFAGAFLALLTWGLDLSNSYLAFVAIGVTPPLAPFITIFTIAILLSFLPLLPGSLGITEIIMIALFVPVGITADHVIAASAIERIASYILPTIAGLLTAIYYGKKIVNKNTDENKS</sequence>
<dbReference type="Pfam" id="PF03706">
    <property type="entry name" value="LPG_synthase_TM"/>
    <property type="match status" value="1"/>
</dbReference>
<feature type="transmembrane region" description="Helical" evidence="7">
    <location>
        <begin position="83"/>
        <end position="102"/>
    </location>
</feature>
<dbReference type="Proteomes" id="UP000191661">
    <property type="component" value="Unassembled WGS sequence"/>
</dbReference>
<keyword evidence="3" id="KW-1003">Cell membrane</keyword>
<keyword evidence="9" id="KW-1185">Reference proteome</keyword>
<feature type="transmembrane region" description="Helical" evidence="7">
    <location>
        <begin position="273"/>
        <end position="299"/>
    </location>
</feature>
<dbReference type="PANTHER" id="PTHR39087:SF2">
    <property type="entry name" value="UPF0104 MEMBRANE PROTEIN MJ1595"/>
    <property type="match status" value="1"/>
</dbReference>
<keyword evidence="5 7" id="KW-1133">Transmembrane helix</keyword>
<keyword evidence="6 7" id="KW-0472">Membrane</keyword>
<evidence type="ECO:0008006" key="10">
    <source>
        <dbReference type="Google" id="ProtNLM"/>
    </source>
</evidence>
<evidence type="ECO:0000256" key="7">
    <source>
        <dbReference type="SAM" id="Phobius"/>
    </source>
</evidence>
<evidence type="ECO:0000256" key="3">
    <source>
        <dbReference type="ARBA" id="ARBA00022475"/>
    </source>
</evidence>
<feature type="transmembrane region" description="Helical" evidence="7">
    <location>
        <begin position="171"/>
        <end position="190"/>
    </location>
</feature>
<proteinExistence type="inferred from homology"/>
<dbReference type="AlphaFoldDB" id="A0A1V6N197"/>
<dbReference type="InterPro" id="IPR022791">
    <property type="entry name" value="L-PG_synthase/AglD"/>
</dbReference>
<accession>A0A1V6N197</accession>
<evidence type="ECO:0000313" key="9">
    <source>
        <dbReference type="Proteomes" id="UP000191661"/>
    </source>
</evidence>
<dbReference type="RefSeq" id="WP_080460679.1">
    <property type="nucleotide sequence ID" value="NZ_JXMW01000015.1"/>
</dbReference>
<evidence type="ECO:0000256" key="4">
    <source>
        <dbReference type="ARBA" id="ARBA00022692"/>
    </source>
</evidence>
<evidence type="ECO:0000256" key="2">
    <source>
        <dbReference type="ARBA" id="ARBA00011061"/>
    </source>
</evidence>
<protein>
    <recommendedName>
        <fullName evidence="10">Integral membrane protein</fullName>
    </recommendedName>
</protein>
<dbReference type="EMBL" id="JXMW01000015">
    <property type="protein sequence ID" value="OQD58468.1"/>
    <property type="molecule type" value="Genomic_DNA"/>
</dbReference>
<feature type="transmembrane region" description="Helical" evidence="7">
    <location>
        <begin position="333"/>
        <end position="352"/>
    </location>
</feature>
<dbReference type="PANTHER" id="PTHR39087">
    <property type="entry name" value="UPF0104 MEMBRANE PROTEIN MJ1595"/>
    <property type="match status" value="1"/>
</dbReference>
<dbReference type="OrthoDB" id="15513at2157"/>
<feature type="transmembrane region" description="Helical" evidence="7">
    <location>
        <begin position="358"/>
        <end position="376"/>
    </location>
</feature>
<gene>
    <name evidence="8" type="ORF">MBBAR_15c00450</name>
</gene>
<evidence type="ECO:0000256" key="1">
    <source>
        <dbReference type="ARBA" id="ARBA00004651"/>
    </source>
</evidence>
<organism evidence="8 9">
    <name type="scientific">Methanobrevibacter arboriphilus JCM 13429 = DSM 1125</name>
    <dbReference type="NCBI Taxonomy" id="1300164"/>
    <lineage>
        <taxon>Archaea</taxon>
        <taxon>Methanobacteriati</taxon>
        <taxon>Methanobacteriota</taxon>
        <taxon>Methanomada group</taxon>
        <taxon>Methanobacteria</taxon>
        <taxon>Methanobacteriales</taxon>
        <taxon>Methanobacteriaceae</taxon>
        <taxon>Methanobrevibacter</taxon>
    </lineage>
</organism>
<feature type="transmembrane region" description="Helical" evidence="7">
    <location>
        <begin position="305"/>
        <end position="324"/>
    </location>
</feature>
<comment type="caution">
    <text evidence="8">The sequence shown here is derived from an EMBL/GenBank/DDBJ whole genome shotgun (WGS) entry which is preliminary data.</text>
</comment>
<evidence type="ECO:0000256" key="6">
    <source>
        <dbReference type="ARBA" id="ARBA00023136"/>
    </source>
</evidence>
<feature type="transmembrane region" description="Helical" evidence="7">
    <location>
        <begin position="51"/>
        <end position="71"/>
    </location>
</feature>